<evidence type="ECO:0000313" key="4">
    <source>
        <dbReference type="EMBL" id="EFM08500.1"/>
    </source>
</evidence>
<gene>
    <name evidence="4" type="ORF">PaecuDRAFT_4689</name>
</gene>
<dbReference type="SUPFAM" id="SSF53756">
    <property type="entry name" value="UDP-Glycosyltransferase/glycogen phosphorylase"/>
    <property type="match status" value="1"/>
</dbReference>
<dbReference type="PANTHER" id="PTHR48050">
    <property type="entry name" value="STEROL 3-BETA-GLUCOSYLTRANSFERASE"/>
    <property type="match status" value="1"/>
</dbReference>
<dbReference type="EMBL" id="AEDD01000016">
    <property type="protein sequence ID" value="EFM08500.1"/>
    <property type="molecule type" value="Genomic_DNA"/>
</dbReference>
<dbReference type="eggNOG" id="COG1819">
    <property type="taxonomic scope" value="Bacteria"/>
</dbReference>
<dbReference type="GO" id="GO:0008194">
    <property type="term" value="F:UDP-glycosyltransferase activity"/>
    <property type="evidence" value="ECO:0007669"/>
    <property type="project" value="InterPro"/>
</dbReference>
<dbReference type="Proteomes" id="UP000005387">
    <property type="component" value="Unassembled WGS sequence"/>
</dbReference>
<dbReference type="AlphaFoldDB" id="E0IG98"/>
<organism evidence="4 5">
    <name type="scientific">Paenibacillus curdlanolyticus YK9</name>
    <dbReference type="NCBI Taxonomy" id="717606"/>
    <lineage>
        <taxon>Bacteria</taxon>
        <taxon>Bacillati</taxon>
        <taxon>Bacillota</taxon>
        <taxon>Bacilli</taxon>
        <taxon>Bacillales</taxon>
        <taxon>Paenibacillaceae</taxon>
        <taxon>Paenibacillus</taxon>
    </lineage>
</organism>
<accession>E0IG98</accession>
<protein>
    <submittedName>
        <fullName evidence="4">Glycosyltransferase, MGT family</fullName>
    </submittedName>
</protein>
<dbReference type="FunFam" id="3.40.50.2000:FF:000072">
    <property type="entry name" value="Glycosyl transferase"/>
    <property type="match status" value="1"/>
</dbReference>
<evidence type="ECO:0000256" key="1">
    <source>
        <dbReference type="ARBA" id="ARBA00009995"/>
    </source>
</evidence>
<dbReference type="InterPro" id="IPR010610">
    <property type="entry name" value="EryCIII-like_C"/>
</dbReference>
<dbReference type="InterPro" id="IPR006326">
    <property type="entry name" value="UDPGT_MGT-like"/>
</dbReference>
<dbReference type="InterPro" id="IPR050426">
    <property type="entry name" value="Glycosyltransferase_28"/>
</dbReference>
<keyword evidence="5" id="KW-1185">Reference proteome</keyword>
<dbReference type="PANTHER" id="PTHR48050:SF13">
    <property type="entry name" value="STEROL 3-BETA-GLUCOSYLTRANSFERASE UGT80A2"/>
    <property type="match status" value="1"/>
</dbReference>
<dbReference type="GO" id="GO:0017000">
    <property type="term" value="P:antibiotic biosynthetic process"/>
    <property type="evidence" value="ECO:0007669"/>
    <property type="project" value="UniProtKB-ARBA"/>
</dbReference>
<dbReference type="InterPro" id="IPR002213">
    <property type="entry name" value="UDP_glucos_trans"/>
</dbReference>
<feature type="domain" description="Erythromycin biosynthesis protein CIII-like C-terminal" evidence="3">
    <location>
        <begin position="269"/>
        <end position="388"/>
    </location>
</feature>
<name>E0IG98_9BACL</name>
<dbReference type="STRING" id="717606.PaecuDRAFT_4689"/>
<dbReference type="OrthoDB" id="6620093at2"/>
<dbReference type="Pfam" id="PF06722">
    <property type="entry name" value="EryCIII-like_C"/>
    <property type="match status" value="1"/>
</dbReference>
<evidence type="ECO:0000313" key="5">
    <source>
        <dbReference type="Proteomes" id="UP000005387"/>
    </source>
</evidence>
<reference evidence="4 5" key="1">
    <citation type="submission" date="2010-07" db="EMBL/GenBank/DDBJ databases">
        <title>The draft genome of Paenibacillus curdlanolyticus YK9.</title>
        <authorList>
            <consortium name="US DOE Joint Genome Institute (JGI-PGF)"/>
            <person name="Lucas S."/>
            <person name="Copeland A."/>
            <person name="Lapidus A."/>
            <person name="Cheng J.-F."/>
            <person name="Bruce D."/>
            <person name="Goodwin L."/>
            <person name="Pitluck S."/>
            <person name="Land M.L."/>
            <person name="Hauser L."/>
            <person name="Chang Y.-J."/>
            <person name="Jeffries C."/>
            <person name="Anderson I.J."/>
            <person name="Johnson E."/>
            <person name="Loganathan U."/>
            <person name="Mulhopadhyay B."/>
            <person name="Kyrpides N."/>
            <person name="Woyke T.J."/>
        </authorList>
    </citation>
    <scope>NUCLEOTIDE SEQUENCE [LARGE SCALE GENOMIC DNA]</scope>
    <source>
        <strain evidence="4 5">YK9</strain>
    </source>
</reference>
<dbReference type="CDD" id="cd03784">
    <property type="entry name" value="GT1_Gtf-like"/>
    <property type="match status" value="1"/>
</dbReference>
<evidence type="ECO:0000259" key="3">
    <source>
        <dbReference type="Pfam" id="PF06722"/>
    </source>
</evidence>
<dbReference type="Gene3D" id="3.40.50.2000">
    <property type="entry name" value="Glycogen Phosphorylase B"/>
    <property type="match status" value="2"/>
</dbReference>
<keyword evidence="2 4" id="KW-0808">Transferase</keyword>
<sequence length="417" mass="46168">MTRGIYFGVDLHGHVNPTLGLIRELTSRGEEILYYSGEPFRERIEAAGAAFTTYKEPLGFGTHDAGGIETFLVTADFILSRSQKIVSSLLEEVQAWAPDYIVHDAFCYWGKELALQLGVPGISVFANFAYIDEMADVDPEFFMEYVLRAGNDPVYAKNKGKTDVYRKLEAKLSKIIAMKYGVHTTSIINDIFCGKEKLNLAPTSREFQLYGQAFDDSYVFTGYAIEPRTEPDDFPFEWLDGRPLIYIALGTIFNDAEHIYTKCIEAFGDQEVQVAMSIGHQVPVERLGQLPDNVIVRPHMPQLALLSRAAAFVTHGGSNSIHESLCSEVPMVVVPQSFDQFMGAIAVEKAGTGIFLQGEDWQPAEVADAVRRVRTEPAYQEACGRIHRSLDEAGGPARAVDAIFAHVAAERGKALQP</sequence>
<comment type="similarity">
    <text evidence="1">Belongs to the UDP-glycosyltransferase family.</text>
</comment>
<dbReference type="GO" id="GO:0016758">
    <property type="term" value="F:hexosyltransferase activity"/>
    <property type="evidence" value="ECO:0007669"/>
    <property type="project" value="InterPro"/>
</dbReference>
<dbReference type="RefSeq" id="WP_006040669.1">
    <property type="nucleotide sequence ID" value="NZ_AEDD01000016.1"/>
</dbReference>
<dbReference type="NCBIfam" id="TIGR01426">
    <property type="entry name" value="MGT"/>
    <property type="match status" value="1"/>
</dbReference>
<proteinExistence type="inferred from homology"/>
<evidence type="ECO:0000256" key="2">
    <source>
        <dbReference type="ARBA" id="ARBA00022679"/>
    </source>
</evidence>